<protein>
    <submittedName>
        <fullName evidence="1">Uncharacterized protein</fullName>
    </submittedName>
</protein>
<keyword evidence="2" id="KW-1185">Reference proteome</keyword>
<sequence>MVDKDTNGKAKFHQIDPWHMMHLGVGKSWSASGLMLLQEQVDEPNQDLRIAVLSNEYKQFCKRAKLVAHIKKIDRYTLGGGGSNEPNGTWNKASVTSNMLLFLEDYCNRNSEILKGNQQLEIFAKGTQKINQFFRGIYSEGVFIAGPKGLTLSSALRDFIQTYVCEAALSHENGCNYFPLFPKLHFLHELSHQMRRQCQLANVCMNPASMSCSIDEDFIGRLATLTRCVSPRLCALRTLQRYLCHIQLAWAHK</sequence>
<reference evidence="1 2" key="1">
    <citation type="submission" date="2024-02" db="EMBL/GenBank/DDBJ databases">
        <authorList>
            <person name="Chen Y."/>
            <person name="Shah S."/>
            <person name="Dougan E. K."/>
            <person name="Thang M."/>
            <person name="Chan C."/>
        </authorList>
    </citation>
    <scope>NUCLEOTIDE SEQUENCE [LARGE SCALE GENOMIC DNA]</scope>
</reference>
<organism evidence="1 2">
    <name type="scientific">Durusdinium trenchii</name>
    <dbReference type="NCBI Taxonomy" id="1381693"/>
    <lineage>
        <taxon>Eukaryota</taxon>
        <taxon>Sar</taxon>
        <taxon>Alveolata</taxon>
        <taxon>Dinophyceae</taxon>
        <taxon>Suessiales</taxon>
        <taxon>Symbiodiniaceae</taxon>
        <taxon>Durusdinium</taxon>
    </lineage>
</organism>
<proteinExistence type="predicted"/>
<evidence type="ECO:0000313" key="1">
    <source>
        <dbReference type="EMBL" id="CAK9074826.1"/>
    </source>
</evidence>
<dbReference type="EMBL" id="CAXAMN010023046">
    <property type="protein sequence ID" value="CAK9074826.1"/>
    <property type="molecule type" value="Genomic_DNA"/>
</dbReference>
<comment type="caution">
    <text evidence="1">The sequence shown here is derived from an EMBL/GenBank/DDBJ whole genome shotgun (WGS) entry which is preliminary data.</text>
</comment>
<gene>
    <name evidence="1" type="ORF">CCMP2556_LOCUS36850</name>
</gene>
<accession>A0ABP0PGT0</accession>
<evidence type="ECO:0000313" key="2">
    <source>
        <dbReference type="Proteomes" id="UP001642484"/>
    </source>
</evidence>
<name>A0ABP0PGT0_9DINO</name>
<dbReference type="Proteomes" id="UP001642484">
    <property type="component" value="Unassembled WGS sequence"/>
</dbReference>